<comment type="subunit">
    <text evidence="10">A double ring-shaped homohexamer of HslV is capped on each side by a ring-shaped HslU homohexamer. The assembly of the HslU/HslV complex is dependent on binding of ATP.</text>
</comment>
<dbReference type="AlphaFoldDB" id="A0A3P3XFS9"/>
<organism evidence="11">
    <name type="scientific">uncultured spirochete</name>
    <dbReference type="NCBI Taxonomy" id="156406"/>
    <lineage>
        <taxon>Bacteria</taxon>
        <taxon>Pseudomonadati</taxon>
        <taxon>Spirochaetota</taxon>
        <taxon>Spirochaetia</taxon>
        <taxon>Spirochaetales</taxon>
        <taxon>environmental samples</taxon>
    </lineage>
</organism>
<sequence length="196" mass="21085">MEIHATTVLAVRKDGHVAMAGDGQVTMNNTVLKSNARKIRTIYNGKVLCGFAGATADAFTLFEHFEAKVQEYGGDLTRASVELAKDWRTDRILRKLEAMLLVADQTKMFLLSGTGDVVEPSEDAIAIGSGGTYAYAAAIAYLDASRRVEEAAGAQGVSDLTSIPGYFSAREIAQKSLEIASSICIFTNDRIVVEEI</sequence>
<comment type="subcellular location">
    <subcellularLocation>
        <location evidence="1 10">Cytoplasm</location>
    </subcellularLocation>
</comment>
<keyword evidence="8 10" id="KW-0378">Hydrolase</keyword>
<comment type="catalytic activity">
    <reaction evidence="10">
        <text>ATP-dependent cleavage of peptide bonds with broad specificity.</text>
        <dbReference type="EC" id="3.4.25.2"/>
    </reaction>
</comment>
<evidence type="ECO:0000313" key="11">
    <source>
        <dbReference type="EMBL" id="SLM10330.1"/>
    </source>
</evidence>
<keyword evidence="6 10" id="KW-0888">Threonine protease</keyword>
<accession>A0A3P3XFS9</accession>
<keyword evidence="5 10" id="KW-0645">Protease</keyword>
<dbReference type="Gene3D" id="3.60.20.10">
    <property type="entry name" value="Glutamine Phosphoribosylpyrophosphate, subunit 1, domain 1"/>
    <property type="match status" value="1"/>
</dbReference>
<feature type="binding site" evidence="10">
    <location>
        <position position="184"/>
    </location>
    <ligand>
        <name>Na(+)</name>
        <dbReference type="ChEBI" id="CHEBI:29101"/>
    </ligand>
</feature>
<dbReference type="InterPro" id="IPR023333">
    <property type="entry name" value="Proteasome_suB-type"/>
</dbReference>
<evidence type="ECO:0000256" key="2">
    <source>
        <dbReference type="ARBA" id="ARBA00006053"/>
    </source>
</evidence>
<dbReference type="NCBIfam" id="TIGR03692">
    <property type="entry name" value="ATP_dep_HslV"/>
    <property type="match status" value="1"/>
</dbReference>
<comment type="similarity">
    <text evidence="2 10">Belongs to the peptidase T1B family. HslV subfamily.</text>
</comment>
<dbReference type="PANTHER" id="PTHR32194">
    <property type="entry name" value="METALLOPROTEASE TLDD"/>
    <property type="match status" value="1"/>
</dbReference>
<dbReference type="GO" id="GO:0005839">
    <property type="term" value="C:proteasome core complex"/>
    <property type="evidence" value="ECO:0007669"/>
    <property type="project" value="InterPro"/>
</dbReference>
<proteinExistence type="inferred from homology"/>
<feature type="binding site" evidence="10">
    <location>
        <position position="187"/>
    </location>
    <ligand>
        <name>Na(+)</name>
        <dbReference type="ChEBI" id="CHEBI:29101"/>
    </ligand>
</feature>
<dbReference type="GO" id="GO:0051603">
    <property type="term" value="P:proteolysis involved in protein catabolic process"/>
    <property type="evidence" value="ECO:0007669"/>
    <property type="project" value="InterPro"/>
</dbReference>
<dbReference type="InterPro" id="IPR022281">
    <property type="entry name" value="ATP-dep_Prtase_HsIV_su"/>
</dbReference>
<dbReference type="InterPro" id="IPR029055">
    <property type="entry name" value="Ntn_hydrolases_N"/>
</dbReference>
<dbReference type="GO" id="GO:0004298">
    <property type="term" value="F:threonine-type endopeptidase activity"/>
    <property type="evidence" value="ECO:0007669"/>
    <property type="project" value="UniProtKB-KW"/>
</dbReference>
<comment type="activity regulation">
    <text evidence="10">Allosterically activated by HslU binding.</text>
</comment>
<evidence type="ECO:0000256" key="8">
    <source>
        <dbReference type="ARBA" id="ARBA00022801"/>
    </source>
</evidence>
<evidence type="ECO:0000256" key="5">
    <source>
        <dbReference type="ARBA" id="ARBA00022670"/>
    </source>
</evidence>
<name>A0A3P3XFS9_9SPIR</name>
<keyword evidence="3 10" id="KW-0963">Cytoplasm</keyword>
<keyword evidence="7 10" id="KW-0479">Metal-binding</keyword>
<dbReference type="CDD" id="cd01913">
    <property type="entry name" value="protease_HslV"/>
    <property type="match status" value="1"/>
</dbReference>
<feature type="binding site" evidence="10">
    <location>
        <position position="181"/>
    </location>
    <ligand>
        <name>Na(+)</name>
        <dbReference type="ChEBI" id="CHEBI:29101"/>
    </ligand>
</feature>
<protein>
    <recommendedName>
        <fullName evidence="10">ATP-dependent protease subunit HslV</fullName>
        <ecNumber evidence="10">3.4.25.2</ecNumber>
    </recommendedName>
</protein>
<comment type="function">
    <text evidence="10">Protease subunit of a proteasome-like degradation complex believed to be a general protein degrading machinery.</text>
</comment>
<dbReference type="EC" id="3.4.25.2" evidence="10"/>
<dbReference type="EMBL" id="FWDM01000005">
    <property type="protein sequence ID" value="SLM10330.1"/>
    <property type="molecule type" value="Genomic_DNA"/>
</dbReference>
<keyword evidence="9 10" id="KW-0915">Sodium</keyword>
<dbReference type="GO" id="GO:0046872">
    <property type="term" value="F:metal ion binding"/>
    <property type="evidence" value="ECO:0007669"/>
    <property type="project" value="UniProtKB-KW"/>
</dbReference>
<evidence type="ECO:0000256" key="9">
    <source>
        <dbReference type="ARBA" id="ARBA00023053"/>
    </source>
</evidence>
<dbReference type="InterPro" id="IPR001353">
    <property type="entry name" value="Proteasome_sua/b"/>
</dbReference>
<dbReference type="PANTHER" id="PTHR32194:SF0">
    <property type="entry name" value="ATP-DEPENDENT PROTEASE SUBUNIT HSLV"/>
    <property type="match status" value="1"/>
</dbReference>
<evidence type="ECO:0000256" key="1">
    <source>
        <dbReference type="ARBA" id="ARBA00004496"/>
    </source>
</evidence>
<evidence type="ECO:0000256" key="6">
    <source>
        <dbReference type="ARBA" id="ARBA00022698"/>
    </source>
</evidence>
<evidence type="ECO:0000256" key="3">
    <source>
        <dbReference type="ARBA" id="ARBA00022490"/>
    </source>
</evidence>
<dbReference type="Pfam" id="PF00227">
    <property type="entry name" value="Proteasome"/>
    <property type="match status" value="1"/>
</dbReference>
<feature type="active site" evidence="10">
    <location>
        <position position="6"/>
    </location>
</feature>
<dbReference type="NCBIfam" id="NF003964">
    <property type="entry name" value="PRK05456.1"/>
    <property type="match status" value="1"/>
</dbReference>
<keyword evidence="4 10" id="KW-0021">Allosteric enzyme</keyword>
<reference evidence="11" key="1">
    <citation type="submission" date="2017-02" db="EMBL/GenBank/DDBJ databases">
        <authorList>
            <person name="Regsiter A."/>
            <person name="William W."/>
        </authorList>
    </citation>
    <scope>NUCLEOTIDE SEQUENCE</scope>
    <source>
        <strain evidence="11">Bib</strain>
    </source>
</reference>
<evidence type="ECO:0000256" key="4">
    <source>
        <dbReference type="ARBA" id="ARBA00022533"/>
    </source>
</evidence>
<dbReference type="PIRSF" id="PIRSF039093">
    <property type="entry name" value="HslV"/>
    <property type="match status" value="1"/>
</dbReference>
<dbReference type="HAMAP" id="MF_00248">
    <property type="entry name" value="HslV"/>
    <property type="match status" value="1"/>
</dbReference>
<evidence type="ECO:0000256" key="7">
    <source>
        <dbReference type="ARBA" id="ARBA00022723"/>
    </source>
</evidence>
<dbReference type="SUPFAM" id="SSF56235">
    <property type="entry name" value="N-terminal nucleophile aminohydrolases (Ntn hydrolases)"/>
    <property type="match status" value="1"/>
</dbReference>
<dbReference type="PROSITE" id="PS51476">
    <property type="entry name" value="PROTEASOME_BETA_2"/>
    <property type="match status" value="1"/>
</dbReference>
<dbReference type="GO" id="GO:0009376">
    <property type="term" value="C:HslUV protease complex"/>
    <property type="evidence" value="ECO:0007669"/>
    <property type="project" value="UniProtKB-UniRule"/>
</dbReference>
<gene>
    <name evidence="10 11" type="primary">hslV</name>
    <name evidence="11" type="ORF">SPIROBIBN47_130052</name>
</gene>
<evidence type="ECO:0000256" key="10">
    <source>
        <dbReference type="HAMAP-Rule" id="MF_00248"/>
    </source>
</evidence>